<evidence type="ECO:0000256" key="1">
    <source>
        <dbReference type="ARBA" id="ARBA00000382"/>
    </source>
</evidence>
<dbReference type="PANTHER" id="PTHR16631:SF13">
    <property type="entry name" value="GLUCAN ENDO-1,3-BETA-GLUCOSIDASE EGLC-RELATED"/>
    <property type="match status" value="1"/>
</dbReference>
<keyword evidence="18" id="KW-0624">Polysaccharide degradation</keyword>
<keyword evidence="15" id="KW-0119">Carbohydrate metabolism</keyword>
<evidence type="ECO:0000256" key="9">
    <source>
        <dbReference type="ARBA" id="ARBA00022525"/>
    </source>
</evidence>
<evidence type="ECO:0000256" key="6">
    <source>
        <dbReference type="ARBA" id="ARBA00019762"/>
    </source>
</evidence>
<evidence type="ECO:0000256" key="21">
    <source>
        <dbReference type="ARBA" id="ARBA00032906"/>
    </source>
</evidence>
<evidence type="ECO:0000256" key="22">
    <source>
        <dbReference type="RuleBase" id="RU004335"/>
    </source>
</evidence>
<dbReference type="Pfam" id="PF00332">
    <property type="entry name" value="Glyco_hydro_17"/>
    <property type="match status" value="1"/>
</dbReference>
<evidence type="ECO:0000256" key="19">
    <source>
        <dbReference type="ARBA" id="ARBA00025152"/>
    </source>
</evidence>
<evidence type="ECO:0000256" key="4">
    <source>
        <dbReference type="ARBA" id="ARBA00008773"/>
    </source>
</evidence>
<sequence>MKSSVLAVLGGASTALAAVRGFNYAAQSQTYDTFVSQFKTAASLSGASDFTSARLYTMIQDGTTSTPIDAIQAAIDTNTTLLLGLWASEDQASFNNELAALKSAISTYGSSFADLVVGISVGSEDLYRISPTGIAAGSGAGQSPDVLVNYIGQVRSAISGTSLSSAPVGHVDTWNVFVNSSNSEVISNSDFLGLDEYPYYQTTDPNSIGNSSFLFFQAYDKVAAVAGGKPIWVTESGWPVSGPTSNQAVPSVADAETYWQGVACALENRGVNFWWYILADSGSSPSFGVSSNGQPLYNLACNSTAGYTSTTASSSSATSTASKNSSSATGSKSGSSSGSKTGSASATASSITASGAAGVGSQAATSGASASGTATGSAAAGASTGASASGATGGVAIATASGSTGTTATKSAGASAATFTGAASKAEGSMAGLAIGALVAALVL</sequence>
<comment type="similarity">
    <text evidence="4 22">Belongs to the glycosyl hydrolase 17 family.</text>
</comment>
<dbReference type="InterPro" id="IPR050732">
    <property type="entry name" value="Beta-glucan_modifiers"/>
</dbReference>
<comment type="function">
    <text evidence="19">Glucanases play a role in cell expansion during growth, in cell-cell fusion during mating, and in spore release during sporulation. This enzyme may be involved in beta-glucan degradation and also function biosynthetically as a transglycosylase.</text>
</comment>
<organism evidence="25 26">
    <name type="scientific">Exophiala sideris</name>
    <dbReference type="NCBI Taxonomy" id="1016849"/>
    <lineage>
        <taxon>Eukaryota</taxon>
        <taxon>Fungi</taxon>
        <taxon>Dikarya</taxon>
        <taxon>Ascomycota</taxon>
        <taxon>Pezizomycotina</taxon>
        <taxon>Eurotiomycetes</taxon>
        <taxon>Chaetothyriomycetidae</taxon>
        <taxon>Chaetothyriales</taxon>
        <taxon>Herpotrichiellaceae</taxon>
        <taxon>Exophiala</taxon>
    </lineage>
</organism>
<reference evidence="25 26" key="1">
    <citation type="submission" date="2023-08" db="EMBL/GenBank/DDBJ databases">
        <title>Black Yeasts Isolated from many extreme environments.</title>
        <authorList>
            <person name="Coleine C."/>
            <person name="Stajich J.E."/>
            <person name="Selbmann L."/>
        </authorList>
    </citation>
    <scope>NUCLEOTIDE SEQUENCE [LARGE SCALE GENOMIC DNA]</scope>
    <source>
        <strain evidence="25 26">CCFEE 6328</strain>
    </source>
</reference>
<dbReference type="EMBL" id="JAVRRF010000044">
    <property type="protein sequence ID" value="KAK5049618.1"/>
    <property type="molecule type" value="Genomic_DNA"/>
</dbReference>
<keyword evidence="9" id="KW-0964">Secreted</keyword>
<evidence type="ECO:0000256" key="20">
    <source>
        <dbReference type="ARBA" id="ARBA00032134"/>
    </source>
</evidence>
<evidence type="ECO:0000256" key="16">
    <source>
        <dbReference type="ARBA" id="ARBA00023288"/>
    </source>
</evidence>
<name>A0ABR0IW60_9EURO</name>
<protein>
    <recommendedName>
        <fullName evidence="6">Probable glucan endo-1,3-beta-glucosidase eglC</fullName>
        <ecNumber evidence="5">3.2.1.39</ecNumber>
    </recommendedName>
    <alternativeName>
        <fullName evidence="20">Endo-1,3-beta-glucanase eglC</fullName>
    </alternativeName>
    <alternativeName>
        <fullName evidence="21">Laminarinase eglC</fullName>
    </alternativeName>
</protein>
<evidence type="ECO:0000256" key="8">
    <source>
        <dbReference type="ARBA" id="ARBA00022512"/>
    </source>
</evidence>
<comment type="catalytic activity">
    <reaction evidence="1">
        <text>Hydrolysis of (1-&gt;3)-beta-D-glucosidic linkages in (1-&gt;3)-beta-D-glucans.</text>
        <dbReference type="EC" id="3.2.1.39"/>
    </reaction>
</comment>
<dbReference type="Gene3D" id="3.20.20.80">
    <property type="entry name" value="Glycosidases"/>
    <property type="match status" value="1"/>
</dbReference>
<evidence type="ECO:0000256" key="11">
    <source>
        <dbReference type="ARBA" id="ARBA00022729"/>
    </source>
</evidence>
<evidence type="ECO:0000256" key="15">
    <source>
        <dbReference type="ARBA" id="ARBA00023277"/>
    </source>
</evidence>
<dbReference type="InterPro" id="IPR017853">
    <property type="entry name" value="GH"/>
</dbReference>
<accession>A0ABR0IW60</accession>
<evidence type="ECO:0000256" key="14">
    <source>
        <dbReference type="ARBA" id="ARBA00023180"/>
    </source>
</evidence>
<evidence type="ECO:0000256" key="18">
    <source>
        <dbReference type="ARBA" id="ARBA00023326"/>
    </source>
</evidence>
<keyword evidence="10" id="KW-0336">GPI-anchor</keyword>
<evidence type="ECO:0000256" key="23">
    <source>
        <dbReference type="SAM" id="MobiDB-lite"/>
    </source>
</evidence>
<dbReference type="EC" id="3.2.1.39" evidence="5"/>
<evidence type="ECO:0000256" key="17">
    <source>
        <dbReference type="ARBA" id="ARBA00023316"/>
    </source>
</evidence>
<evidence type="ECO:0000256" key="12">
    <source>
        <dbReference type="ARBA" id="ARBA00022801"/>
    </source>
</evidence>
<dbReference type="InterPro" id="IPR000490">
    <property type="entry name" value="Glyco_hydro_17"/>
</dbReference>
<keyword evidence="16" id="KW-0449">Lipoprotein</keyword>
<evidence type="ECO:0000256" key="3">
    <source>
        <dbReference type="ARBA" id="ARBA00004609"/>
    </source>
</evidence>
<proteinExistence type="inferred from homology"/>
<dbReference type="PANTHER" id="PTHR16631">
    <property type="entry name" value="GLUCAN 1,3-BETA-GLUCOSIDASE"/>
    <property type="match status" value="1"/>
</dbReference>
<evidence type="ECO:0000256" key="13">
    <source>
        <dbReference type="ARBA" id="ARBA00023136"/>
    </source>
</evidence>
<evidence type="ECO:0000256" key="2">
    <source>
        <dbReference type="ARBA" id="ARBA00004191"/>
    </source>
</evidence>
<dbReference type="SUPFAM" id="SSF51445">
    <property type="entry name" value="(Trans)glycosidases"/>
    <property type="match status" value="1"/>
</dbReference>
<keyword evidence="14" id="KW-0325">Glycoprotein</keyword>
<evidence type="ECO:0000256" key="24">
    <source>
        <dbReference type="SAM" id="SignalP"/>
    </source>
</evidence>
<keyword evidence="12" id="KW-0378">Hydrolase</keyword>
<feature type="region of interest" description="Disordered" evidence="23">
    <location>
        <begin position="312"/>
        <end position="342"/>
    </location>
</feature>
<evidence type="ECO:0000313" key="25">
    <source>
        <dbReference type="EMBL" id="KAK5049618.1"/>
    </source>
</evidence>
<keyword evidence="11 24" id="KW-0732">Signal</keyword>
<comment type="subcellular location">
    <subcellularLocation>
        <location evidence="3">Cell membrane</location>
        <topology evidence="3">Lipid-anchor</topology>
        <topology evidence="3">GPI-anchor</topology>
    </subcellularLocation>
    <subcellularLocation>
        <location evidence="2">Secreted</location>
        <location evidence="2">Cell wall</location>
    </subcellularLocation>
</comment>
<feature type="signal peptide" evidence="24">
    <location>
        <begin position="1"/>
        <end position="17"/>
    </location>
</feature>
<feature type="chain" id="PRO_5045948366" description="Probable glucan endo-1,3-beta-glucosidase eglC" evidence="24">
    <location>
        <begin position="18"/>
        <end position="444"/>
    </location>
</feature>
<keyword evidence="26" id="KW-1185">Reference proteome</keyword>
<keyword evidence="7" id="KW-1003">Cell membrane</keyword>
<comment type="caution">
    <text evidence="25">The sequence shown here is derived from an EMBL/GenBank/DDBJ whole genome shotgun (WGS) entry which is preliminary data.</text>
</comment>
<keyword evidence="17" id="KW-0961">Cell wall biogenesis/degradation</keyword>
<keyword evidence="8" id="KW-0134">Cell wall</keyword>
<evidence type="ECO:0000256" key="5">
    <source>
        <dbReference type="ARBA" id="ARBA00012780"/>
    </source>
</evidence>
<evidence type="ECO:0000313" key="26">
    <source>
        <dbReference type="Proteomes" id="UP001345691"/>
    </source>
</evidence>
<evidence type="ECO:0000256" key="7">
    <source>
        <dbReference type="ARBA" id="ARBA00022475"/>
    </source>
</evidence>
<gene>
    <name evidence="25" type="ORF">LTR69_011019</name>
</gene>
<keyword evidence="13" id="KW-0472">Membrane</keyword>
<dbReference type="Proteomes" id="UP001345691">
    <property type="component" value="Unassembled WGS sequence"/>
</dbReference>
<evidence type="ECO:0000256" key="10">
    <source>
        <dbReference type="ARBA" id="ARBA00022622"/>
    </source>
</evidence>